<evidence type="ECO:0008006" key="3">
    <source>
        <dbReference type="Google" id="ProtNLM"/>
    </source>
</evidence>
<dbReference type="AlphaFoldDB" id="A0ABD3EQS2"/>
<dbReference type="Proteomes" id="UP001632037">
    <property type="component" value="Unassembled WGS sequence"/>
</dbReference>
<name>A0ABD3EQS2_9STRA</name>
<organism evidence="1 2">
    <name type="scientific">Phytophthora oleae</name>
    <dbReference type="NCBI Taxonomy" id="2107226"/>
    <lineage>
        <taxon>Eukaryota</taxon>
        <taxon>Sar</taxon>
        <taxon>Stramenopiles</taxon>
        <taxon>Oomycota</taxon>
        <taxon>Peronosporomycetes</taxon>
        <taxon>Peronosporales</taxon>
        <taxon>Peronosporaceae</taxon>
        <taxon>Phytophthora</taxon>
    </lineage>
</organism>
<accession>A0ABD3EQS2</accession>
<comment type="caution">
    <text evidence="1">The sequence shown here is derived from an EMBL/GenBank/DDBJ whole genome shotgun (WGS) entry which is preliminary data.</text>
</comment>
<sequence>MLLRSVFIKLGPDSRDGYVPLEAALTAFQTLAPLDQESLSVEEMLVRLKEGGLLDSEQQRFSFAEFIEAFGCLFKL</sequence>
<reference evidence="1 2" key="1">
    <citation type="submission" date="2024-09" db="EMBL/GenBank/DDBJ databases">
        <title>Genome sequencing and assembly of Phytophthora oleae, isolate VK10A, causative agent of rot of olive drupes.</title>
        <authorList>
            <person name="Conti Taguali S."/>
            <person name="Riolo M."/>
            <person name="La Spada F."/>
            <person name="Cacciola S.O."/>
            <person name="Dionisio G."/>
        </authorList>
    </citation>
    <scope>NUCLEOTIDE SEQUENCE [LARGE SCALE GENOMIC DNA]</scope>
    <source>
        <strain evidence="1 2">VK10A</strain>
    </source>
</reference>
<keyword evidence="2" id="KW-1185">Reference proteome</keyword>
<evidence type="ECO:0000313" key="2">
    <source>
        <dbReference type="Proteomes" id="UP001632037"/>
    </source>
</evidence>
<gene>
    <name evidence="1" type="ORF">V7S43_018240</name>
</gene>
<protein>
    <recommendedName>
        <fullName evidence="3">EF-hand domain-containing protein</fullName>
    </recommendedName>
</protein>
<proteinExistence type="predicted"/>
<dbReference type="EMBL" id="JBIMZQ010000073">
    <property type="protein sequence ID" value="KAL3656783.1"/>
    <property type="molecule type" value="Genomic_DNA"/>
</dbReference>
<evidence type="ECO:0000313" key="1">
    <source>
        <dbReference type="EMBL" id="KAL3656783.1"/>
    </source>
</evidence>